<dbReference type="Proteomes" id="UP000640786">
    <property type="component" value="Unassembled WGS sequence"/>
</dbReference>
<dbReference type="Pfam" id="PF08863">
    <property type="entry name" value="YolD"/>
    <property type="match status" value="1"/>
</dbReference>
<dbReference type="InterPro" id="IPR014962">
    <property type="entry name" value="YolD"/>
</dbReference>
<organism evidence="1 2">
    <name type="scientific">Psychrobacillus faecigallinarum</name>
    <dbReference type="NCBI Taxonomy" id="2762235"/>
    <lineage>
        <taxon>Bacteria</taxon>
        <taxon>Bacillati</taxon>
        <taxon>Bacillota</taxon>
        <taxon>Bacilli</taxon>
        <taxon>Bacillales</taxon>
        <taxon>Bacillaceae</taxon>
        <taxon>Psychrobacillus</taxon>
    </lineage>
</organism>
<keyword evidence="2" id="KW-1185">Reference proteome</keyword>
<protein>
    <submittedName>
        <fullName evidence="1">YolD-like family protein</fullName>
    </submittedName>
</protein>
<dbReference type="EMBL" id="JACSQO010000002">
    <property type="protein sequence ID" value="MBD7943937.1"/>
    <property type="molecule type" value="Genomic_DNA"/>
</dbReference>
<dbReference type="RefSeq" id="WP_186318055.1">
    <property type="nucleotide sequence ID" value="NZ_JACSQO010000002.1"/>
</dbReference>
<name>A0ABR8R818_9BACI</name>
<sequence length="123" mass="14994">MANFEEDWNALDLSKIRDRGSKKWVAMMLPEHVKMLRDYHEEIKKVPRPDLNEFDYEAIQEQIELAMKRNVDIKIKRWKDGEFLYHRGTIQWIDLTRRIIELEDPFQFFEVKLDEIVDVTILE</sequence>
<evidence type="ECO:0000313" key="2">
    <source>
        <dbReference type="Proteomes" id="UP000640786"/>
    </source>
</evidence>
<gene>
    <name evidence="1" type="ORF">H9650_07370</name>
</gene>
<reference evidence="1 2" key="1">
    <citation type="submission" date="2020-08" db="EMBL/GenBank/DDBJ databases">
        <title>A Genomic Blueprint of the Chicken Gut Microbiome.</title>
        <authorList>
            <person name="Gilroy R."/>
            <person name="Ravi A."/>
            <person name="Getino M."/>
            <person name="Pursley I."/>
            <person name="Horton D.L."/>
            <person name="Alikhan N.-F."/>
            <person name="Baker D."/>
            <person name="Gharbi K."/>
            <person name="Hall N."/>
            <person name="Watson M."/>
            <person name="Adriaenssens E.M."/>
            <person name="Foster-Nyarko E."/>
            <person name="Jarju S."/>
            <person name="Secka A."/>
            <person name="Antonio M."/>
            <person name="Oren A."/>
            <person name="Chaudhuri R."/>
            <person name="La Ragione R.M."/>
            <person name="Hildebrand F."/>
            <person name="Pallen M.J."/>
        </authorList>
    </citation>
    <scope>NUCLEOTIDE SEQUENCE [LARGE SCALE GENOMIC DNA]</scope>
    <source>
        <strain evidence="1 2">Sa2BUA9</strain>
    </source>
</reference>
<dbReference type="PANTHER" id="PTHR40051:SF1">
    <property type="entry name" value="YOLD-LIKE FAMILY PROTEIN"/>
    <property type="match status" value="1"/>
</dbReference>
<dbReference type="PANTHER" id="PTHR40051">
    <property type="entry name" value="IG HYPOTHETICAL 15966"/>
    <property type="match status" value="1"/>
</dbReference>
<accession>A0ABR8R818</accession>
<proteinExistence type="predicted"/>
<comment type="caution">
    <text evidence="1">The sequence shown here is derived from an EMBL/GenBank/DDBJ whole genome shotgun (WGS) entry which is preliminary data.</text>
</comment>
<evidence type="ECO:0000313" key="1">
    <source>
        <dbReference type="EMBL" id="MBD7943937.1"/>
    </source>
</evidence>